<keyword evidence="3" id="KW-1185">Reference proteome</keyword>
<feature type="transmembrane region" description="Helical" evidence="1">
    <location>
        <begin position="12"/>
        <end position="29"/>
    </location>
</feature>
<keyword evidence="1" id="KW-0812">Transmembrane</keyword>
<gene>
    <name evidence="2" type="ORF">DCC35_05675</name>
</gene>
<keyword evidence="1" id="KW-1133">Transmembrane helix</keyword>
<feature type="transmembrane region" description="Helical" evidence="1">
    <location>
        <begin position="41"/>
        <end position="61"/>
    </location>
</feature>
<organism evidence="2 3">
    <name type="scientific">Mangrovivirga cuniculi</name>
    <dbReference type="NCBI Taxonomy" id="2715131"/>
    <lineage>
        <taxon>Bacteria</taxon>
        <taxon>Pseudomonadati</taxon>
        <taxon>Bacteroidota</taxon>
        <taxon>Cytophagia</taxon>
        <taxon>Cytophagales</taxon>
        <taxon>Mangrovivirgaceae</taxon>
        <taxon>Mangrovivirga</taxon>
    </lineage>
</organism>
<evidence type="ECO:0000313" key="3">
    <source>
        <dbReference type="Proteomes" id="UP000298616"/>
    </source>
</evidence>
<protein>
    <submittedName>
        <fullName evidence="2">Uncharacterized protein</fullName>
    </submittedName>
</protein>
<reference evidence="2 3" key="1">
    <citation type="submission" date="2018-04" db="EMBL/GenBank/DDBJ databases">
        <title>Complete genome uncultured novel isolate.</title>
        <authorList>
            <person name="Merlino G."/>
        </authorList>
    </citation>
    <scope>NUCLEOTIDE SEQUENCE [LARGE SCALE GENOMIC DNA]</scope>
    <source>
        <strain evidence="3">R1DC9</strain>
    </source>
</reference>
<proteinExistence type="predicted"/>
<accession>A0A4D7K4B3</accession>
<evidence type="ECO:0000256" key="1">
    <source>
        <dbReference type="SAM" id="Phobius"/>
    </source>
</evidence>
<name>A0A4D7K4B3_9BACT</name>
<dbReference type="AlphaFoldDB" id="A0A4D7K4B3"/>
<sequence length="76" mass="9021">MFLTEFQVRNIFIGYVILFVISAALILYNKNWTFKSKLLRLIILFFLPVIGFIIIATEFLIDKISYHLLKMKGIHR</sequence>
<evidence type="ECO:0000313" key="2">
    <source>
        <dbReference type="EMBL" id="QCK14268.1"/>
    </source>
</evidence>
<dbReference type="EMBL" id="CP028923">
    <property type="protein sequence ID" value="QCK14268.1"/>
    <property type="molecule type" value="Genomic_DNA"/>
</dbReference>
<dbReference type="KEGG" id="fpf:DCC35_05675"/>
<keyword evidence="1" id="KW-0472">Membrane</keyword>
<dbReference type="Proteomes" id="UP000298616">
    <property type="component" value="Chromosome"/>
</dbReference>